<gene>
    <name evidence="1" type="ORF">J1G54_02040</name>
</gene>
<reference evidence="1" key="1">
    <citation type="submission" date="2021-03" db="EMBL/GenBank/DDBJ databases">
        <title>Characterization of a novel Integrative Conjugative Element in Glaesserella parasuis.</title>
        <authorList>
            <person name="Hu G."/>
            <person name="Sun H."/>
        </authorList>
    </citation>
    <scope>NUCLEOTIDE SEQUENCE</scope>
    <source>
        <strain evidence="1">GHP1807</strain>
    </source>
</reference>
<dbReference type="InterPro" id="IPR043038">
    <property type="entry name" value="VbhA_sf"/>
</dbReference>
<dbReference type="CDD" id="cd11586">
    <property type="entry name" value="VbhA_like"/>
    <property type="match status" value="1"/>
</dbReference>
<accession>A0A084EVE6</accession>
<proteinExistence type="predicted"/>
<dbReference type="RefSeq" id="WP_021114106.1">
    <property type="nucleotide sequence ID" value="NZ_CP049089.1"/>
</dbReference>
<sequence length="61" mass="7084">MTLFQRKSQALQDAVDSFALEFLSPTQENLEQMSAWLAGEINDKQLMESAYEIWERTRSLS</sequence>
<evidence type="ECO:0000313" key="1">
    <source>
        <dbReference type="EMBL" id="QSX17368.1"/>
    </source>
</evidence>
<dbReference type="Gene3D" id="1.10.8.1050">
    <property type="entry name" value="Antitoxin VbhA-like"/>
    <property type="match status" value="1"/>
</dbReference>
<dbReference type="EMBL" id="CP071491">
    <property type="protein sequence ID" value="QSX17368.1"/>
    <property type="molecule type" value="Genomic_DNA"/>
</dbReference>
<name>A0A084EVE6_GLAPU</name>
<dbReference type="Proteomes" id="UP000662736">
    <property type="component" value="Chromosome"/>
</dbReference>
<protein>
    <submittedName>
        <fullName evidence="1">Antitoxin VbhA family protein</fullName>
    </submittedName>
</protein>
<evidence type="ECO:0000313" key="2">
    <source>
        <dbReference type="Proteomes" id="UP000662736"/>
    </source>
</evidence>
<dbReference type="InterPro" id="IPR033788">
    <property type="entry name" value="VbhA-like"/>
</dbReference>
<dbReference type="AlphaFoldDB" id="A0A084EVE6"/>
<organism evidence="1 2">
    <name type="scientific">Glaesserella parasuis</name>
    <name type="common">Haemophilus parasuis</name>
    <dbReference type="NCBI Taxonomy" id="738"/>
    <lineage>
        <taxon>Bacteria</taxon>
        <taxon>Pseudomonadati</taxon>
        <taxon>Pseudomonadota</taxon>
        <taxon>Gammaproteobacteria</taxon>
        <taxon>Pasteurellales</taxon>
        <taxon>Pasteurellaceae</taxon>
        <taxon>Glaesserella</taxon>
    </lineage>
</organism>